<feature type="region of interest" description="Disordered" evidence="1">
    <location>
        <begin position="36"/>
        <end position="59"/>
    </location>
</feature>
<evidence type="ECO:0000256" key="1">
    <source>
        <dbReference type="SAM" id="MobiDB-lite"/>
    </source>
</evidence>
<evidence type="ECO:0000313" key="3">
    <source>
        <dbReference type="EMBL" id="EEF48290.1"/>
    </source>
</evidence>
<sequence>MDDITHSMNRSRKVPLYTHPVHSQYNYDYILNDPEEEEGEEELDEENDQESDDNYSSIRYPKRQRKLKTLASDYELVPRNSGRLYGNLNISTDWNDHEKFMLLEVWGDRFLQLGRNSLRSEDWVEVAEKVSELSKVNRNEAQCKQILDVLKRKYKKEKAKCGSGANSKWPFFRKMDMLMKQEFGSGGSGSGIGGNGFSLACGVDSGEFVFMDTNVYLERANGNDEMRDSPCESEEEDEREGEGCGGHEGVKGLRVLADSVQKFGEIYEKIESSKREQMLELERMRVEFQKELELQKKQILEKAQAEIAKIRDGDDEEEDEGEEDDDDDDDDDKSAEDVSE</sequence>
<dbReference type="InParanoid" id="B9RKU2"/>
<dbReference type="Pfam" id="PF13837">
    <property type="entry name" value="Myb_DNA-bind_4"/>
    <property type="match status" value="1"/>
</dbReference>
<evidence type="ECO:0000259" key="2">
    <source>
        <dbReference type="Pfam" id="PF13837"/>
    </source>
</evidence>
<keyword evidence="4" id="KW-1185">Reference proteome</keyword>
<dbReference type="Proteomes" id="UP000008311">
    <property type="component" value="Unassembled WGS sequence"/>
</dbReference>
<dbReference type="GO" id="GO:0005634">
    <property type="term" value="C:nucleus"/>
    <property type="evidence" value="ECO:0000318"/>
    <property type="project" value="GO_Central"/>
</dbReference>
<feature type="region of interest" description="Disordered" evidence="1">
    <location>
        <begin position="221"/>
        <end position="248"/>
    </location>
</feature>
<feature type="compositionally biased region" description="Acidic residues" evidence="1">
    <location>
        <begin position="231"/>
        <end position="240"/>
    </location>
</feature>
<feature type="domain" description="Myb/SANT-like DNA-binding" evidence="2">
    <location>
        <begin position="92"/>
        <end position="178"/>
    </location>
</feature>
<dbReference type="InterPro" id="IPR044823">
    <property type="entry name" value="ASIL1/2-like"/>
</dbReference>
<dbReference type="AlphaFoldDB" id="B9RKU2"/>
<feature type="region of interest" description="Disordered" evidence="1">
    <location>
        <begin position="307"/>
        <end position="340"/>
    </location>
</feature>
<name>B9RKU2_RICCO</name>
<proteinExistence type="predicted"/>
<accession>B9RKU2</accession>
<dbReference type="PANTHER" id="PTHR31307">
    <property type="entry name" value="TRIHELIX TRANSCRIPTION FACTOR ASIL2"/>
    <property type="match status" value="1"/>
</dbReference>
<gene>
    <name evidence="3" type="ORF">RCOM_1053390</name>
</gene>
<feature type="compositionally biased region" description="Acidic residues" evidence="1">
    <location>
        <begin position="313"/>
        <end position="340"/>
    </location>
</feature>
<dbReference type="GO" id="GO:0000976">
    <property type="term" value="F:transcription cis-regulatory region binding"/>
    <property type="evidence" value="ECO:0000318"/>
    <property type="project" value="GO_Central"/>
</dbReference>
<protein>
    <submittedName>
        <fullName evidence="3">Transcription factor, putative</fullName>
    </submittedName>
</protein>
<dbReference type="EMBL" id="EQ973784">
    <property type="protein sequence ID" value="EEF48290.1"/>
    <property type="molecule type" value="Genomic_DNA"/>
</dbReference>
<reference evidence="4" key="1">
    <citation type="journal article" date="2010" name="Nat. Biotechnol.">
        <title>Draft genome sequence of the oilseed species Ricinus communis.</title>
        <authorList>
            <person name="Chan A.P."/>
            <person name="Crabtree J."/>
            <person name="Zhao Q."/>
            <person name="Lorenzi H."/>
            <person name="Orvis J."/>
            <person name="Puiu D."/>
            <person name="Melake-Berhan A."/>
            <person name="Jones K.M."/>
            <person name="Redman J."/>
            <person name="Chen G."/>
            <person name="Cahoon E.B."/>
            <person name="Gedil M."/>
            <person name="Stanke M."/>
            <person name="Haas B.J."/>
            <person name="Wortman J.R."/>
            <person name="Fraser-Liggett C.M."/>
            <person name="Ravel J."/>
            <person name="Rabinowicz P.D."/>
        </authorList>
    </citation>
    <scope>NUCLEOTIDE SEQUENCE [LARGE SCALE GENOMIC DNA]</scope>
    <source>
        <strain evidence="4">cv. Hale</strain>
    </source>
</reference>
<dbReference type="PANTHER" id="PTHR31307:SF8">
    <property type="entry name" value="ALCOHOL DEHYDROGENASE TRANSCRIPTION FACTOR MYB_SANT-LIKE FAMILY PROTEIN"/>
    <property type="match status" value="1"/>
</dbReference>
<feature type="compositionally biased region" description="Acidic residues" evidence="1">
    <location>
        <begin position="36"/>
        <end position="53"/>
    </location>
</feature>
<organism evidence="3 4">
    <name type="scientific">Ricinus communis</name>
    <name type="common">Castor bean</name>
    <dbReference type="NCBI Taxonomy" id="3988"/>
    <lineage>
        <taxon>Eukaryota</taxon>
        <taxon>Viridiplantae</taxon>
        <taxon>Streptophyta</taxon>
        <taxon>Embryophyta</taxon>
        <taxon>Tracheophyta</taxon>
        <taxon>Spermatophyta</taxon>
        <taxon>Magnoliopsida</taxon>
        <taxon>eudicotyledons</taxon>
        <taxon>Gunneridae</taxon>
        <taxon>Pentapetalae</taxon>
        <taxon>rosids</taxon>
        <taxon>fabids</taxon>
        <taxon>Malpighiales</taxon>
        <taxon>Euphorbiaceae</taxon>
        <taxon>Acalyphoideae</taxon>
        <taxon>Acalypheae</taxon>
        <taxon>Ricinus</taxon>
    </lineage>
</organism>
<evidence type="ECO:0000313" key="4">
    <source>
        <dbReference type="Proteomes" id="UP000008311"/>
    </source>
</evidence>
<dbReference type="InterPro" id="IPR044822">
    <property type="entry name" value="Myb_DNA-bind_4"/>
</dbReference>
<feature type="compositionally biased region" description="Basic and acidic residues" evidence="1">
    <location>
        <begin position="221"/>
        <end position="230"/>
    </location>
</feature>
<dbReference type="eggNOG" id="KOG4282">
    <property type="taxonomic scope" value="Eukaryota"/>
</dbReference>
<dbReference type="Gene3D" id="1.10.10.60">
    <property type="entry name" value="Homeodomain-like"/>
    <property type="match status" value="1"/>
</dbReference>
<dbReference type="STRING" id="3988.B9RKU2"/>